<dbReference type="GO" id="GO:0033627">
    <property type="term" value="P:cell adhesion mediated by integrin"/>
    <property type="evidence" value="ECO:0007669"/>
    <property type="project" value="TreeGrafter"/>
</dbReference>
<dbReference type="SUPFAM" id="SSF69318">
    <property type="entry name" value="Integrin alpha N-terminal domain"/>
    <property type="match status" value="1"/>
</dbReference>
<dbReference type="Gene3D" id="2.130.10.130">
    <property type="entry name" value="Integrin alpha, N-terminal"/>
    <property type="match status" value="2"/>
</dbReference>
<dbReference type="PANTHER" id="PTHR23220">
    <property type="entry name" value="INTEGRIN ALPHA"/>
    <property type="match status" value="1"/>
</dbReference>
<dbReference type="InterPro" id="IPR028994">
    <property type="entry name" value="Integrin_alpha_N"/>
</dbReference>
<dbReference type="PANTHER" id="PTHR23220:SF122">
    <property type="entry name" value="INTEGRIN ALPHA-PS1"/>
    <property type="match status" value="1"/>
</dbReference>
<dbReference type="InterPro" id="IPR013519">
    <property type="entry name" value="Int_alpha_beta-p"/>
</dbReference>
<dbReference type="InterPro" id="IPR000413">
    <property type="entry name" value="Integrin_alpha"/>
</dbReference>
<keyword evidence="1 4" id="KW-0732">Signal</keyword>
<keyword evidence="2" id="KW-0677">Repeat</keyword>
<evidence type="ECO:0000256" key="1">
    <source>
        <dbReference type="ARBA" id="ARBA00022729"/>
    </source>
</evidence>
<sequence precursor="true">MQNSIRLFVTGAFALSIFAAPLHAQALKVGDLGWSFVGTSCSSGTVSAEVIHIVGPDHCPCSGGETAAFTTTANFDGTVTAHVAWDNQDSGVHYDYPMFVLNGVVSKVPLPPSSQFDWPSGHFDLVFEVKAGDVFGLGVGSTDCSLGPGVADWSQFEFLPLEWTDEGGGLDPRLDLAVADPGSGFYFANDVVAMGDLNQDGVPDVATSGPISAYSGADGSQLWTSAYTSGLFVRLVNAGDVDGDSVSDLCAVFQSSELAVMLSGQTGALIWSTGFQVGEKYGQSVATYADVDGDGALDVAVGSGFTSAAMPVRIQSGATGALLQTITPAPEDLGFGYTLGAPGDIDGDLVGDLMVANYLGGPVRVYSGASGAEFLQLLPTGTSTNKWFRPALAGAGDWDGDGIRDLAVGSSTGALTDDTVKFGHVLVFSGATGIQLSAVAGPEYGSGFGDSLVGGIDADGDGSPDLVVGGEGIWGSASDAPGRITVISPPNGAVLQEYTFEGGHLVTDVDWVQGPAGPQVVAGVRATSGESSVRLYSDFNHAAGEPRLRCYGTLTPGSPVVMRIENGLPGNPALLALGLSKIDLPILGGLLVPSPDTIIPLVLDPAGSFELIAPWTFPAVVGTGLWAQAWMPDPTGPAGWSATNARWRA</sequence>
<reference evidence="5 6" key="1">
    <citation type="submission" date="2019-02" db="EMBL/GenBank/DDBJ databases">
        <title>Deep-cultivation of Planctomycetes and their phenomic and genomic characterization uncovers novel biology.</title>
        <authorList>
            <person name="Wiegand S."/>
            <person name="Jogler M."/>
            <person name="Boedeker C."/>
            <person name="Pinto D."/>
            <person name="Vollmers J."/>
            <person name="Rivas-Marin E."/>
            <person name="Kohn T."/>
            <person name="Peeters S.H."/>
            <person name="Heuer A."/>
            <person name="Rast P."/>
            <person name="Oberbeckmann S."/>
            <person name="Bunk B."/>
            <person name="Jeske O."/>
            <person name="Meyerdierks A."/>
            <person name="Storesund J.E."/>
            <person name="Kallscheuer N."/>
            <person name="Luecker S."/>
            <person name="Lage O.M."/>
            <person name="Pohl T."/>
            <person name="Merkel B.J."/>
            <person name="Hornburger P."/>
            <person name="Mueller R.-W."/>
            <person name="Bruemmer F."/>
            <person name="Labrenz M."/>
            <person name="Spormann A.M."/>
            <person name="Op den Camp H."/>
            <person name="Overmann J."/>
            <person name="Amann R."/>
            <person name="Jetten M.S.M."/>
            <person name="Mascher T."/>
            <person name="Medema M.H."/>
            <person name="Devos D.P."/>
            <person name="Kaster A.-K."/>
            <person name="Ovreas L."/>
            <person name="Rohde M."/>
            <person name="Galperin M.Y."/>
            <person name="Jogler C."/>
        </authorList>
    </citation>
    <scope>NUCLEOTIDE SEQUENCE [LARGE SCALE GENOMIC DNA]</scope>
    <source>
        <strain evidence="5 6">Pla133</strain>
    </source>
</reference>
<dbReference type="GO" id="GO:0009897">
    <property type="term" value="C:external side of plasma membrane"/>
    <property type="evidence" value="ECO:0007669"/>
    <property type="project" value="TreeGrafter"/>
</dbReference>
<keyword evidence="6" id="KW-1185">Reference proteome</keyword>
<dbReference type="PROSITE" id="PS51470">
    <property type="entry name" value="FG_GAP"/>
    <property type="match status" value="1"/>
</dbReference>
<dbReference type="EMBL" id="CP036287">
    <property type="protein sequence ID" value="QDU69902.1"/>
    <property type="molecule type" value="Genomic_DNA"/>
</dbReference>
<dbReference type="GO" id="GO:0007229">
    <property type="term" value="P:integrin-mediated signaling pathway"/>
    <property type="evidence" value="ECO:0007669"/>
    <property type="project" value="TreeGrafter"/>
</dbReference>
<accession>A0A518BSF4</accession>
<gene>
    <name evidence="5" type="ORF">Pla133_50250</name>
</gene>
<dbReference type="Pfam" id="PF13517">
    <property type="entry name" value="FG-GAP_3"/>
    <property type="match status" value="1"/>
</dbReference>
<evidence type="ECO:0000313" key="6">
    <source>
        <dbReference type="Proteomes" id="UP000316921"/>
    </source>
</evidence>
<evidence type="ECO:0000256" key="4">
    <source>
        <dbReference type="SAM" id="SignalP"/>
    </source>
</evidence>
<dbReference type="GO" id="GO:0007160">
    <property type="term" value="P:cell-matrix adhesion"/>
    <property type="evidence" value="ECO:0007669"/>
    <property type="project" value="TreeGrafter"/>
</dbReference>
<dbReference type="KEGG" id="pbap:Pla133_50250"/>
<evidence type="ECO:0000256" key="3">
    <source>
        <dbReference type="ARBA" id="ARBA00023180"/>
    </source>
</evidence>
<dbReference type="GO" id="GO:0008305">
    <property type="term" value="C:integrin complex"/>
    <property type="evidence" value="ECO:0007669"/>
    <property type="project" value="InterPro"/>
</dbReference>
<dbReference type="InterPro" id="IPR013517">
    <property type="entry name" value="FG-GAP"/>
</dbReference>
<dbReference type="AlphaFoldDB" id="A0A518BSF4"/>
<dbReference type="Proteomes" id="UP000316921">
    <property type="component" value="Chromosome"/>
</dbReference>
<evidence type="ECO:0000313" key="5">
    <source>
        <dbReference type="EMBL" id="QDU69902.1"/>
    </source>
</evidence>
<organism evidence="5 6">
    <name type="scientific">Engelhardtia mirabilis</name>
    <dbReference type="NCBI Taxonomy" id="2528011"/>
    <lineage>
        <taxon>Bacteria</taxon>
        <taxon>Pseudomonadati</taxon>
        <taxon>Planctomycetota</taxon>
        <taxon>Planctomycetia</taxon>
        <taxon>Planctomycetia incertae sedis</taxon>
        <taxon>Engelhardtia</taxon>
    </lineage>
</organism>
<evidence type="ECO:0000256" key="2">
    <source>
        <dbReference type="ARBA" id="ARBA00022737"/>
    </source>
</evidence>
<keyword evidence="3" id="KW-0325">Glycoprotein</keyword>
<dbReference type="RefSeq" id="WP_145070241.1">
    <property type="nucleotide sequence ID" value="NZ_CP036287.1"/>
</dbReference>
<name>A0A518BSF4_9BACT</name>
<dbReference type="SMART" id="SM00191">
    <property type="entry name" value="Int_alpha"/>
    <property type="match status" value="4"/>
</dbReference>
<dbReference type="PRINTS" id="PR01185">
    <property type="entry name" value="INTEGRINA"/>
</dbReference>
<dbReference type="GO" id="GO:0005178">
    <property type="term" value="F:integrin binding"/>
    <property type="evidence" value="ECO:0007669"/>
    <property type="project" value="TreeGrafter"/>
</dbReference>
<protein>
    <submittedName>
        <fullName evidence="5">FG-GAP repeat protein</fullName>
    </submittedName>
</protein>
<dbReference type="GO" id="GO:0098609">
    <property type="term" value="P:cell-cell adhesion"/>
    <property type="evidence" value="ECO:0007669"/>
    <property type="project" value="TreeGrafter"/>
</dbReference>
<proteinExistence type="predicted"/>
<feature type="chain" id="PRO_5022188499" evidence="4">
    <location>
        <begin position="25"/>
        <end position="649"/>
    </location>
</feature>
<feature type="signal peptide" evidence="4">
    <location>
        <begin position="1"/>
        <end position="24"/>
    </location>
</feature>